<sequence length="288" mass="32467">MTDAVIDVTAETFQTQVMESSMQKLVLLDFWATWCQPCKQLIPVLMKLANESNGDFLLAKVDIDQNKELAEHFQVRSVPTVKFIRNGQIVDEFAGLLSESEIKGKLSNHIKRESDELYQQAMEVLQQGDNSAIAKMQEICLNDTDNQKIAIHFASILAQTQQFEQAKLFIDALPEILHNKEEIKSITAQIGIAESAKDLPDPASIMKAIEADPNDLKARHQFSQQLVLQGDVASAMEQLLEIIKRDRKFKDELGRKELLKLFDIVSTQGEQGAKIVSDYRRKLALALN</sequence>
<dbReference type="FunFam" id="3.40.30.10:FF:000001">
    <property type="entry name" value="Thioredoxin"/>
    <property type="match status" value="1"/>
</dbReference>
<proteinExistence type="predicted"/>
<evidence type="ECO:0000256" key="1">
    <source>
        <dbReference type="ARBA" id="ARBA00022448"/>
    </source>
</evidence>
<reference evidence="6" key="1">
    <citation type="submission" date="2018-06" db="EMBL/GenBank/DDBJ databases">
        <authorList>
            <person name="Zhirakovskaya E."/>
        </authorList>
    </citation>
    <scope>NUCLEOTIDE SEQUENCE</scope>
</reference>
<dbReference type="Pfam" id="PF00085">
    <property type="entry name" value="Thioredoxin"/>
    <property type="match status" value="1"/>
</dbReference>
<name>A0A3B1A341_9ZZZZ</name>
<protein>
    <recommendedName>
        <fullName evidence="5">Thioredoxin domain-containing protein</fullName>
    </recommendedName>
</protein>
<keyword evidence="1" id="KW-0813">Transport</keyword>
<evidence type="ECO:0000259" key="5">
    <source>
        <dbReference type="PROSITE" id="PS51352"/>
    </source>
</evidence>
<dbReference type="PRINTS" id="PR00421">
    <property type="entry name" value="THIOREDOXIN"/>
</dbReference>
<accession>A0A3B1A341</accession>
<dbReference type="GO" id="GO:0006950">
    <property type="term" value="P:response to stress"/>
    <property type="evidence" value="ECO:0007669"/>
    <property type="project" value="UniProtKB-ARBA"/>
</dbReference>
<dbReference type="InterPro" id="IPR011990">
    <property type="entry name" value="TPR-like_helical_dom_sf"/>
</dbReference>
<keyword evidence="2" id="KW-0249">Electron transport</keyword>
<dbReference type="AlphaFoldDB" id="A0A3B1A341"/>
<dbReference type="Gene3D" id="3.40.30.10">
    <property type="entry name" value="Glutaredoxin"/>
    <property type="match status" value="1"/>
</dbReference>
<dbReference type="Gene3D" id="1.25.40.10">
    <property type="entry name" value="Tetratricopeptide repeat domain"/>
    <property type="match status" value="2"/>
</dbReference>
<evidence type="ECO:0000256" key="3">
    <source>
        <dbReference type="ARBA" id="ARBA00023157"/>
    </source>
</evidence>
<dbReference type="PANTHER" id="PTHR43601">
    <property type="entry name" value="THIOREDOXIN, MITOCHONDRIAL"/>
    <property type="match status" value="1"/>
</dbReference>
<keyword evidence="3" id="KW-1015">Disulfide bond</keyword>
<evidence type="ECO:0000256" key="4">
    <source>
        <dbReference type="ARBA" id="ARBA00023284"/>
    </source>
</evidence>
<keyword evidence="4" id="KW-0676">Redox-active center</keyword>
<feature type="domain" description="Thioredoxin" evidence="5">
    <location>
        <begin position="1"/>
        <end position="127"/>
    </location>
</feature>
<dbReference type="InterPro" id="IPR036249">
    <property type="entry name" value="Thioredoxin-like_sf"/>
</dbReference>
<gene>
    <name evidence="6" type="ORF">MNBD_GAMMA23-1110</name>
</gene>
<evidence type="ECO:0000313" key="6">
    <source>
        <dbReference type="EMBL" id="VAW94007.1"/>
    </source>
</evidence>
<dbReference type="SUPFAM" id="SSF52833">
    <property type="entry name" value="Thioredoxin-like"/>
    <property type="match status" value="1"/>
</dbReference>
<organism evidence="6">
    <name type="scientific">hydrothermal vent metagenome</name>
    <dbReference type="NCBI Taxonomy" id="652676"/>
    <lineage>
        <taxon>unclassified sequences</taxon>
        <taxon>metagenomes</taxon>
        <taxon>ecological metagenomes</taxon>
    </lineage>
</organism>
<dbReference type="GO" id="GO:0045454">
    <property type="term" value="P:cell redox homeostasis"/>
    <property type="evidence" value="ECO:0007669"/>
    <property type="project" value="TreeGrafter"/>
</dbReference>
<dbReference type="PANTHER" id="PTHR43601:SF3">
    <property type="entry name" value="THIOREDOXIN, MITOCHONDRIAL"/>
    <property type="match status" value="1"/>
</dbReference>
<dbReference type="EMBL" id="UOFT01000035">
    <property type="protein sequence ID" value="VAW94007.1"/>
    <property type="molecule type" value="Genomic_DNA"/>
</dbReference>
<dbReference type="Pfam" id="PF14561">
    <property type="entry name" value="TPR_20"/>
    <property type="match status" value="1"/>
</dbReference>
<dbReference type="PROSITE" id="PS51352">
    <property type="entry name" value="THIOREDOXIN_2"/>
    <property type="match status" value="1"/>
</dbReference>
<evidence type="ECO:0000256" key="2">
    <source>
        <dbReference type="ARBA" id="ARBA00022982"/>
    </source>
</evidence>
<dbReference type="InterPro" id="IPR013766">
    <property type="entry name" value="Thioredoxin_domain"/>
</dbReference>
<dbReference type="CDD" id="cd02947">
    <property type="entry name" value="TRX_family"/>
    <property type="match status" value="1"/>
</dbReference>